<keyword evidence="6" id="KW-0699">rRNA-binding</keyword>
<gene>
    <name evidence="8" type="ORF">A2118_03990</name>
</gene>
<dbReference type="InterPro" id="IPR019906">
    <property type="entry name" value="Ribosomal_uL6_bac-type"/>
</dbReference>
<dbReference type="PRINTS" id="PR00059">
    <property type="entry name" value="RIBOSOMALL6"/>
</dbReference>
<evidence type="ECO:0000256" key="3">
    <source>
        <dbReference type="ARBA" id="ARBA00035454"/>
    </source>
</evidence>
<accession>A0A1F6BUB9</accession>
<evidence type="ECO:0000256" key="5">
    <source>
        <dbReference type="RuleBase" id="RU003869"/>
    </source>
</evidence>
<proteinExistence type="inferred from homology"/>
<keyword evidence="2 5" id="KW-0687">Ribonucleoprotein</keyword>
<evidence type="ECO:0000256" key="1">
    <source>
        <dbReference type="ARBA" id="ARBA00022980"/>
    </source>
</evidence>
<dbReference type="Gene3D" id="3.90.930.12">
    <property type="entry name" value="Ribosomal protein L6, alpha-beta domain"/>
    <property type="match status" value="2"/>
</dbReference>
<evidence type="ECO:0000313" key="8">
    <source>
        <dbReference type="EMBL" id="OGG40545.1"/>
    </source>
</evidence>
<evidence type="ECO:0000256" key="6">
    <source>
        <dbReference type="RuleBase" id="RU003870"/>
    </source>
</evidence>
<dbReference type="Pfam" id="PF00347">
    <property type="entry name" value="Ribosomal_L6"/>
    <property type="match status" value="2"/>
</dbReference>
<comment type="function">
    <text evidence="6">This protein binds to the 23S rRNA, and is important in its secondary structure. It is located near the subunit interface in the base of the L7/L12 stalk, and near the tRNA binding site of the peptidyltransferase center.</text>
</comment>
<name>A0A1F6BUB9_9BACT</name>
<dbReference type="STRING" id="1798474.A2118_03990"/>
<protein>
    <recommendedName>
        <fullName evidence="3 4">50S ribosomal protein L6</fullName>
    </recommendedName>
</protein>
<evidence type="ECO:0000256" key="2">
    <source>
        <dbReference type="ARBA" id="ARBA00023274"/>
    </source>
</evidence>
<dbReference type="NCBIfam" id="TIGR03654">
    <property type="entry name" value="L6_bact"/>
    <property type="match status" value="1"/>
</dbReference>
<dbReference type="GO" id="GO:0003735">
    <property type="term" value="F:structural constituent of ribosome"/>
    <property type="evidence" value="ECO:0007669"/>
    <property type="project" value="UniProtKB-UniRule"/>
</dbReference>
<dbReference type="InterPro" id="IPR020040">
    <property type="entry name" value="Ribosomal_uL6_a/b-dom"/>
</dbReference>
<keyword evidence="6" id="KW-0694">RNA-binding</keyword>
<sequence length="176" mass="18953">MSRLAKKPIAVGKTTVTVSGGVLSVKGSKATLTKRVHPTIDINVSPEGVMVTPKDRSRLANALTGTFASHVKNMVTGVETPYVKKIIMEGVGYKMEVKGKDVVLTVGFSHTVPLAIPEDVAVKVEKNVMTLESSNKESVGQFAANVRRVKPPEPYLGKGMHYEGEVVRRKQGKKAV</sequence>
<dbReference type="PANTHER" id="PTHR11655">
    <property type="entry name" value="60S/50S RIBOSOMAL PROTEIN L6/L9"/>
    <property type="match status" value="1"/>
</dbReference>
<keyword evidence="1 5" id="KW-0689">Ribosomal protein</keyword>
<dbReference type="InterPro" id="IPR000702">
    <property type="entry name" value="Ribosomal_uL6-like"/>
</dbReference>
<dbReference type="SUPFAM" id="SSF56053">
    <property type="entry name" value="Ribosomal protein L6"/>
    <property type="match status" value="2"/>
</dbReference>
<dbReference type="PANTHER" id="PTHR11655:SF14">
    <property type="entry name" value="LARGE RIBOSOMAL SUBUNIT PROTEIN UL6M"/>
    <property type="match status" value="1"/>
</dbReference>
<dbReference type="EMBL" id="MFKN01000029">
    <property type="protein sequence ID" value="OGG40545.1"/>
    <property type="molecule type" value="Genomic_DNA"/>
</dbReference>
<evidence type="ECO:0000313" key="9">
    <source>
        <dbReference type="Proteomes" id="UP000179014"/>
    </source>
</evidence>
<dbReference type="InterPro" id="IPR036789">
    <property type="entry name" value="Ribosomal_uL6-like_a/b-dom_sf"/>
</dbReference>
<comment type="similarity">
    <text evidence="5">Belongs to the universal ribosomal protein uL6 family.</text>
</comment>
<dbReference type="PIRSF" id="PIRSF002162">
    <property type="entry name" value="Ribosomal_L6"/>
    <property type="match status" value="1"/>
</dbReference>
<dbReference type="GO" id="GO:0002181">
    <property type="term" value="P:cytoplasmic translation"/>
    <property type="evidence" value="ECO:0007669"/>
    <property type="project" value="TreeGrafter"/>
</dbReference>
<comment type="caution">
    <text evidence="8">The sequence shown here is derived from an EMBL/GenBank/DDBJ whole genome shotgun (WGS) entry which is preliminary data.</text>
</comment>
<feature type="domain" description="Large ribosomal subunit protein uL6 alpha-beta" evidence="7">
    <location>
        <begin position="14"/>
        <end position="79"/>
    </location>
</feature>
<dbReference type="Proteomes" id="UP000179014">
    <property type="component" value="Unassembled WGS sequence"/>
</dbReference>
<reference evidence="8 9" key="1">
    <citation type="journal article" date="2016" name="Nat. Commun.">
        <title>Thousands of microbial genomes shed light on interconnected biogeochemical processes in an aquifer system.</title>
        <authorList>
            <person name="Anantharaman K."/>
            <person name="Brown C.T."/>
            <person name="Hug L.A."/>
            <person name="Sharon I."/>
            <person name="Castelle C.J."/>
            <person name="Probst A.J."/>
            <person name="Thomas B.C."/>
            <person name="Singh A."/>
            <person name="Wilkins M.J."/>
            <person name="Karaoz U."/>
            <person name="Brodie E.L."/>
            <person name="Williams K.H."/>
            <person name="Hubbard S.S."/>
            <person name="Banfield J.F."/>
        </authorList>
    </citation>
    <scope>NUCLEOTIDE SEQUENCE [LARGE SCALE GENOMIC DNA]</scope>
</reference>
<evidence type="ECO:0000259" key="7">
    <source>
        <dbReference type="Pfam" id="PF00347"/>
    </source>
</evidence>
<feature type="domain" description="Large ribosomal subunit protein uL6 alpha-beta" evidence="7">
    <location>
        <begin position="90"/>
        <end position="162"/>
    </location>
</feature>
<organism evidence="8 9">
    <name type="scientific">Candidatus Kaiserbacteria bacterium GWA2_50_9</name>
    <dbReference type="NCBI Taxonomy" id="1798474"/>
    <lineage>
        <taxon>Bacteria</taxon>
        <taxon>Candidatus Kaiseribacteriota</taxon>
    </lineage>
</organism>
<dbReference type="GO" id="GO:0019843">
    <property type="term" value="F:rRNA binding"/>
    <property type="evidence" value="ECO:0007669"/>
    <property type="project" value="UniProtKB-UniRule"/>
</dbReference>
<dbReference type="GO" id="GO:0022625">
    <property type="term" value="C:cytosolic large ribosomal subunit"/>
    <property type="evidence" value="ECO:0007669"/>
    <property type="project" value="UniProtKB-UniRule"/>
</dbReference>
<dbReference type="AlphaFoldDB" id="A0A1F6BUB9"/>
<evidence type="ECO:0000256" key="4">
    <source>
        <dbReference type="NCBIfam" id="TIGR03654"/>
    </source>
</evidence>